<feature type="non-terminal residue" evidence="2">
    <location>
        <position position="1"/>
    </location>
</feature>
<keyword evidence="3" id="KW-1185">Reference proteome</keyword>
<reference evidence="2" key="1">
    <citation type="journal article" date="2020" name="Stud. Mycol.">
        <title>101 Dothideomycetes genomes: a test case for predicting lifestyles and emergence of pathogens.</title>
        <authorList>
            <person name="Haridas S."/>
            <person name="Albert R."/>
            <person name="Binder M."/>
            <person name="Bloem J."/>
            <person name="Labutti K."/>
            <person name="Salamov A."/>
            <person name="Andreopoulos B."/>
            <person name="Baker S."/>
            <person name="Barry K."/>
            <person name="Bills G."/>
            <person name="Bluhm B."/>
            <person name="Cannon C."/>
            <person name="Castanera R."/>
            <person name="Culley D."/>
            <person name="Daum C."/>
            <person name="Ezra D."/>
            <person name="Gonzalez J."/>
            <person name="Henrissat B."/>
            <person name="Kuo A."/>
            <person name="Liang C."/>
            <person name="Lipzen A."/>
            <person name="Lutzoni F."/>
            <person name="Magnuson J."/>
            <person name="Mondo S."/>
            <person name="Nolan M."/>
            <person name="Ohm R."/>
            <person name="Pangilinan J."/>
            <person name="Park H.-J."/>
            <person name="Ramirez L."/>
            <person name="Alfaro M."/>
            <person name="Sun H."/>
            <person name="Tritt A."/>
            <person name="Yoshinaga Y."/>
            <person name="Zwiers L.-H."/>
            <person name="Turgeon B."/>
            <person name="Goodwin S."/>
            <person name="Spatafora J."/>
            <person name="Crous P."/>
            <person name="Grigoriev I."/>
        </authorList>
    </citation>
    <scope>NUCLEOTIDE SEQUENCE</scope>
    <source>
        <strain evidence="2">CBS 119687</strain>
    </source>
</reference>
<proteinExistence type="predicted"/>
<feature type="domain" description="Heterokaryon incompatibility" evidence="1">
    <location>
        <begin position="10"/>
        <end position="110"/>
    </location>
</feature>
<evidence type="ECO:0000259" key="1">
    <source>
        <dbReference type="Pfam" id="PF06985"/>
    </source>
</evidence>
<dbReference type="EMBL" id="ML977505">
    <property type="protein sequence ID" value="KAF2129731.1"/>
    <property type="molecule type" value="Genomic_DNA"/>
</dbReference>
<accession>A0A6A6AH10</accession>
<dbReference type="OrthoDB" id="3486565at2759"/>
<dbReference type="AlphaFoldDB" id="A0A6A6AH10"/>
<dbReference type="PANTHER" id="PTHR33112">
    <property type="entry name" value="DOMAIN PROTEIN, PUTATIVE-RELATED"/>
    <property type="match status" value="1"/>
</dbReference>
<feature type="non-terminal residue" evidence="2">
    <location>
        <position position="257"/>
    </location>
</feature>
<evidence type="ECO:0000313" key="2">
    <source>
        <dbReference type="EMBL" id="KAF2129731.1"/>
    </source>
</evidence>
<sequence length="257" mass="29540">LPSHSRRASYAALSYCWGLETEVRPIKTMKNNVARFSESIVAADLPLTIRQAIEVTRILNLEYLWVDSLCIIQDDDDDWRKESQMMGMIYQNATVTIAATSARHCNEGLFLAIPNRLWDHLDSDSEIGQSRWNTRAWVVQERILSRRILHFGRTQLYWECQESLHAESNSMPIPSDTRFLLNHKLENMAGMDMGIPAQAAMQRSWERIVGIYNVCELQRETDKLPAVVGFAREIAIMSGQTFCAGVWLEDIARGLYW</sequence>
<dbReference type="Pfam" id="PF06985">
    <property type="entry name" value="HET"/>
    <property type="match status" value="1"/>
</dbReference>
<dbReference type="InterPro" id="IPR010730">
    <property type="entry name" value="HET"/>
</dbReference>
<evidence type="ECO:0000313" key="3">
    <source>
        <dbReference type="Proteomes" id="UP000799771"/>
    </source>
</evidence>
<gene>
    <name evidence="2" type="ORF">P153DRAFT_259142</name>
</gene>
<dbReference type="RefSeq" id="XP_033524118.1">
    <property type="nucleotide sequence ID" value="XM_033662811.1"/>
</dbReference>
<name>A0A6A6AH10_9PLEO</name>
<dbReference type="Proteomes" id="UP000799771">
    <property type="component" value="Unassembled WGS sequence"/>
</dbReference>
<dbReference type="PANTHER" id="PTHR33112:SF16">
    <property type="entry name" value="HETEROKARYON INCOMPATIBILITY DOMAIN-CONTAINING PROTEIN"/>
    <property type="match status" value="1"/>
</dbReference>
<dbReference type="GeneID" id="54403243"/>
<protein>
    <submittedName>
        <fullName evidence="2">HET-domain-containing protein</fullName>
    </submittedName>
</protein>
<organism evidence="2 3">
    <name type="scientific">Dothidotthia symphoricarpi CBS 119687</name>
    <dbReference type="NCBI Taxonomy" id="1392245"/>
    <lineage>
        <taxon>Eukaryota</taxon>
        <taxon>Fungi</taxon>
        <taxon>Dikarya</taxon>
        <taxon>Ascomycota</taxon>
        <taxon>Pezizomycotina</taxon>
        <taxon>Dothideomycetes</taxon>
        <taxon>Pleosporomycetidae</taxon>
        <taxon>Pleosporales</taxon>
        <taxon>Dothidotthiaceae</taxon>
        <taxon>Dothidotthia</taxon>
    </lineage>
</organism>